<dbReference type="GO" id="GO:0005886">
    <property type="term" value="C:plasma membrane"/>
    <property type="evidence" value="ECO:0007669"/>
    <property type="project" value="UniProtKB-SubCell"/>
</dbReference>
<feature type="transmembrane region" description="Helical" evidence="8">
    <location>
        <begin position="412"/>
        <end position="432"/>
    </location>
</feature>
<keyword evidence="4" id="KW-1003">Cell membrane</keyword>
<feature type="transmembrane region" description="Helical" evidence="8">
    <location>
        <begin position="12"/>
        <end position="33"/>
    </location>
</feature>
<comment type="subcellular location">
    <subcellularLocation>
        <location evidence="1">Cell membrane</location>
        <topology evidence="1">Multi-pass membrane protein</topology>
    </subcellularLocation>
</comment>
<dbReference type="InterPro" id="IPR052031">
    <property type="entry name" value="Membrane_Transporter-Flippase"/>
</dbReference>
<keyword evidence="3" id="KW-0813">Transport</keyword>
<dbReference type="PIRSF" id="PIRSF006603">
    <property type="entry name" value="DinF"/>
    <property type="match status" value="1"/>
</dbReference>
<dbReference type="RefSeq" id="WP_184245813.1">
    <property type="nucleotide sequence ID" value="NZ_BAAACU010000058.1"/>
</dbReference>
<feature type="transmembrane region" description="Helical" evidence="8">
    <location>
        <begin position="191"/>
        <end position="215"/>
    </location>
</feature>
<protein>
    <submittedName>
        <fullName evidence="9">Putative MATE family efflux protein</fullName>
    </submittedName>
</protein>
<feature type="transmembrane region" description="Helical" evidence="8">
    <location>
        <begin position="315"/>
        <end position="335"/>
    </location>
</feature>
<dbReference type="PANTHER" id="PTHR43549:SF3">
    <property type="entry name" value="MULTIDRUG RESISTANCE PROTEIN YPNP-RELATED"/>
    <property type="match status" value="1"/>
</dbReference>
<feature type="transmembrane region" description="Helical" evidence="8">
    <location>
        <begin position="92"/>
        <end position="115"/>
    </location>
</feature>
<dbReference type="InterPro" id="IPR048279">
    <property type="entry name" value="MdtK-like"/>
</dbReference>
<evidence type="ECO:0000256" key="6">
    <source>
        <dbReference type="ARBA" id="ARBA00022989"/>
    </source>
</evidence>
<dbReference type="GO" id="GO:0015297">
    <property type="term" value="F:antiporter activity"/>
    <property type="evidence" value="ECO:0007669"/>
    <property type="project" value="InterPro"/>
</dbReference>
<organism evidence="9 10">
    <name type="scientific">Gracilibacillus halotolerans</name>
    <dbReference type="NCBI Taxonomy" id="74386"/>
    <lineage>
        <taxon>Bacteria</taxon>
        <taxon>Bacillati</taxon>
        <taxon>Bacillota</taxon>
        <taxon>Bacilli</taxon>
        <taxon>Bacillales</taxon>
        <taxon>Bacillaceae</taxon>
        <taxon>Gracilibacillus</taxon>
    </lineage>
</organism>
<feature type="transmembrane region" description="Helical" evidence="8">
    <location>
        <begin position="165"/>
        <end position="185"/>
    </location>
</feature>
<evidence type="ECO:0000256" key="4">
    <source>
        <dbReference type="ARBA" id="ARBA00022475"/>
    </source>
</evidence>
<gene>
    <name evidence="9" type="ORF">GGQ92_001276</name>
</gene>
<accession>A0A841RLJ9</accession>
<evidence type="ECO:0000313" key="9">
    <source>
        <dbReference type="EMBL" id="MBB6512493.1"/>
    </source>
</evidence>
<feature type="transmembrane region" description="Helical" evidence="8">
    <location>
        <begin position="45"/>
        <end position="71"/>
    </location>
</feature>
<evidence type="ECO:0000256" key="1">
    <source>
        <dbReference type="ARBA" id="ARBA00004651"/>
    </source>
</evidence>
<feature type="transmembrane region" description="Helical" evidence="8">
    <location>
        <begin position="135"/>
        <end position="153"/>
    </location>
</feature>
<comment type="caution">
    <text evidence="9">The sequence shown here is derived from an EMBL/GenBank/DDBJ whole genome shotgun (WGS) entry which is preliminary data.</text>
</comment>
<feature type="transmembrane region" description="Helical" evidence="8">
    <location>
        <begin position="383"/>
        <end position="400"/>
    </location>
</feature>
<evidence type="ECO:0000256" key="8">
    <source>
        <dbReference type="SAM" id="Phobius"/>
    </source>
</evidence>
<evidence type="ECO:0000256" key="5">
    <source>
        <dbReference type="ARBA" id="ARBA00022692"/>
    </source>
</evidence>
<dbReference type="AlphaFoldDB" id="A0A841RLJ9"/>
<dbReference type="EMBL" id="JACHON010000003">
    <property type="protein sequence ID" value="MBB6512493.1"/>
    <property type="molecule type" value="Genomic_DNA"/>
</dbReference>
<keyword evidence="6 8" id="KW-1133">Transmembrane helix</keyword>
<reference evidence="9 10" key="1">
    <citation type="submission" date="2020-08" db="EMBL/GenBank/DDBJ databases">
        <title>Genomic Encyclopedia of Type Strains, Phase IV (KMG-IV): sequencing the most valuable type-strain genomes for metagenomic binning, comparative biology and taxonomic classification.</title>
        <authorList>
            <person name="Goeker M."/>
        </authorList>
    </citation>
    <scope>NUCLEOTIDE SEQUENCE [LARGE SCALE GENOMIC DNA]</scope>
    <source>
        <strain evidence="9 10">DSM 11805</strain>
    </source>
</reference>
<keyword evidence="10" id="KW-1185">Reference proteome</keyword>
<feature type="transmembrane region" description="Helical" evidence="8">
    <location>
        <begin position="281"/>
        <end position="303"/>
    </location>
</feature>
<comment type="similarity">
    <text evidence="2">Belongs to the multi antimicrobial extrusion (MATE) (TC 2.A.66.1) family.</text>
</comment>
<sequence>MKTQRDFTKGNIWSGLFYFSAPIMLANLLQVSYQFVDSLWVGNLIGANALGSVAVAGTVIFTVLSFILGVNNTALTILSQQKGRQDEKGLKNYINAFTVTLTWMAFIMGILGYVLATPILNLLGTPDAMLDDAVAYLRINAIGILFLVGYNYISTVMRAVGDSKTPLLFVAIAVCLNIVLDPLFISGFGLGVHGAAIATVLSQGLSFLFGVLFIIKKKLVPVERPRKPKWQEVKLILRLGIPSGMQMAVISAGSAAIMSVVTSHGEAVVAGFSAAQRLDSLILLPAHALSAAVNSMAGQNIGVNQWDRVKKIARYGVIYNTGITLIFAVLIVAFAEYGVRLFIQEPDAVQFGSEYLMIVAFFYPFLGINFVLNGIVRASGAMYQVLVLNLLSFWVLRFPLSYFFSQWIGEQGIAYGIGVSFLISSVFAYLYYKFGGWRGKKIFPPNKTKKSTV</sequence>
<evidence type="ECO:0000313" key="10">
    <source>
        <dbReference type="Proteomes" id="UP000572212"/>
    </source>
</evidence>
<dbReference type="Proteomes" id="UP000572212">
    <property type="component" value="Unassembled WGS sequence"/>
</dbReference>
<keyword evidence="5 8" id="KW-0812">Transmembrane</keyword>
<dbReference type="NCBIfam" id="TIGR00797">
    <property type="entry name" value="matE"/>
    <property type="match status" value="1"/>
</dbReference>
<dbReference type="CDD" id="cd13138">
    <property type="entry name" value="MATE_yoeA_like"/>
    <property type="match status" value="1"/>
</dbReference>
<evidence type="ECO:0000256" key="3">
    <source>
        <dbReference type="ARBA" id="ARBA00022448"/>
    </source>
</evidence>
<evidence type="ECO:0000256" key="7">
    <source>
        <dbReference type="ARBA" id="ARBA00023136"/>
    </source>
</evidence>
<feature type="transmembrane region" description="Helical" evidence="8">
    <location>
        <begin position="355"/>
        <end position="376"/>
    </location>
</feature>
<dbReference type="GO" id="GO:0042910">
    <property type="term" value="F:xenobiotic transmembrane transporter activity"/>
    <property type="evidence" value="ECO:0007669"/>
    <property type="project" value="InterPro"/>
</dbReference>
<proteinExistence type="inferred from homology"/>
<keyword evidence="7 8" id="KW-0472">Membrane</keyword>
<dbReference type="PANTHER" id="PTHR43549">
    <property type="entry name" value="MULTIDRUG RESISTANCE PROTEIN YPNP-RELATED"/>
    <property type="match status" value="1"/>
</dbReference>
<dbReference type="Pfam" id="PF01554">
    <property type="entry name" value="MatE"/>
    <property type="match status" value="2"/>
</dbReference>
<feature type="transmembrane region" description="Helical" evidence="8">
    <location>
        <begin position="235"/>
        <end position="261"/>
    </location>
</feature>
<name>A0A841RLJ9_9BACI</name>
<dbReference type="InterPro" id="IPR002528">
    <property type="entry name" value="MATE_fam"/>
</dbReference>
<evidence type="ECO:0000256" key="2">
    <source>
        <dbReference type="ARBA" id="ARBA00010199"/>
    </source>
</evidence>